<dbReference type="PANTHER" id="PTHR37393:SF1">
    <property type="entry name" value="AT-RICH INTERACTIVE DOMAIN-CONTAINING PROTEIN 1A-LIKE"/>
    <property type="match status" value="1"/>
</dbReference>
<feature type="compositionally biased region" description="Basic and acidic residues" evidence="1">
    <location>
        <begin position="532"/>
        <end position="541"/>
    </location>
</feature>
<dbReference type="EMBL" id="AY268952">
    <property type="protein sequence ID" value="AAP31313.1"/>
    <property type="molecule type" value="mRNA"/>
</dbReference>
<feature type="region of interest" description="Disordered" evidence="1">
    <location>
        <begin position="502"/>
        <end position="541"/>
    </location>
</feature>
<feature type="region of interest" description="Disordered" evidence="1">
    <location>
        <begin position="1"/>
        <end position="42"/>
    </location>
</feature>
<sequence>MSPFARGHGQVQVPPKHFDMPSPSHLHHQQMVPPRSSQGESMLGLPLSLSSSMSHHLSSFEGPRGFMDRSLQYGQTLKQSSLSKPMDHMDILGNRRSEVFENKQNDPQQLGGSRFSMTQPSGQQMNIMKPNGASTKGHIEGMQAPALPPIMGKEGSFRSMQHDSGKQFPDRKEFQDNSRKYKPGQFDGQIPSNPDEMFPQIRHQKGQPAPTSKFDQIAPTSRPLEGGPHGFLPDSISKYPFTSAGSPSGGPSRLFPPYQSIGSFPTSSGGPSMFNSDSGDGPRFPGIHEEMMGRRPESGGMRPDFMGPRSEFGRNRLDPLAPPRSPGKDYMGMPSGRPNIGPSGGFGPVGGPPHLSRPIEDVNRDPLGFDEQRNKPFGFHSGAMHNVFPSGQLPPGVGNRFPPFHSGPAPGAPGALPNPMMMGDPVANFGVNIPMQGFPGEGGFFKKQGQMPNDVEPLDLGRKRKPGSTGWCRICQIDCYTVEGLEQHTQTREHQKRAMDMVLSIKQDSAKRQKISTEDPMSQENGNKAKKASFESRGSRR</sequence>
<proteinExistence type="evidence at transcript level"/>
<protein>
    <submittedName>
        <fullName evidence="2">ABI3-interacting protein 3</fullName>
    </submittedName>
</protein>
<evidence type="ECO:0000313" key="2">
    <source>
        <dbReference type="EMBL" id="AAP31313.1"/>
    </source>
</evidence>
<evidence type="ECO:0000256" key="1">
    <source>
        <dbReference type="SAM" id="MobiDB-lite"/>
    </source>
</evidence>
<name>Q84NF5_9CONI</name>
<reference evidence="2" key="1">
    <citation type="submission" date="2003-04" db="EMBL/GenBank/DDBJ databases">
        <title>Identification and characterization of proteins that interact with CnABI3, an ABI3 gene homolog from yellow cedar (Chamaecyparis nootkatensis).</title>
        <authorList>
            <person name="Zeng Y."/>
            <person name="Kermode A.R."/>
        </authorList>
    </citation>
    <scope>NUCLEOTIDE SEQUENCE</scope>
</reference>
<gene>
    <name evidence="2" type="primary">AIP3</name>
</gene>
<feature type="compositionally biased region" description="Basic and acidic residues" evidence="1">
    <location>
        <begin position="508"/>
        <end position="517"/>
    </location>
</feature>
<organism evidence="2">
    <name type="scientific">Callitropsis nootkatensis</name>
    <name type="common">Alaska yellow cedar</name>
    <dbReference type="NCBI Taxonomy" id="85954"/>
    <lineage>
        <taxon>Eukaryota</taxon>
        <taxon>Viridiplantae</taxon>
        <taxon>Streptophyta</taxon>
        <taxon>Embryophyta</taxon>
        <taxon>Tracheophyta</taxon>
        <taxon>Spermatophyta</taxon>
        <taxon>Pinopsida</taxon>
        <taxon>Pinidae</taxon>
        <taxon>Conifers II</taxon>
        <taxon>Cupressales</taxon>
        <taxon>Cupressaceae</taxon>
        <taxon>Callitropsis</taxon>
    </lineage>
</organism>
<accession>Q84NF5</accession>
<dbReference type="AlphaFoldDB" id="Q84NF5"/>
<feature type="compositionally biased region" description="Basic and acidic residues" evidence="1">
    <location>
        <begin position="160"/>
        <end position="179"/>
    </location>
</feature>
<feature type="region of interest" description="Disordered" evidence="1">
    <location>
        <begin position="148"/>
        <end position="235"/>
    </location>
</feature>
<dbReference type="PANTHER" id="PTHR37393">
    <property type="entry name" value="AT-RICH INTERACTIVE DOMAIN-CONTAINING PROTEIN 1A-LIKE"/>
    <property type="match status" value="1"/>
</dbReference>